<evidence type="ECO:0000259" key="11">
    <source>
        <dbReference type="PROSITE" id="PS50929"/>
    </source>
</evidence>
<dbReference type="Pfam" id="PF03412">
    <property type="entry name" value="Peptidase_C39"/>
    <property type="match status" value="1"/>
</dbReference>
<organism evidence="13 14">
    <name type="scientific">Tenebrionibacter intestinalis</name>
    <dbReference type="NCBI Taxonomy" id="2799638"/>
    <lineage>
        <taxon>Bacteria</taxon>
        <taxon>Pseudomonadati</taxon>
        <taxon>Pseudomonadota</taxon>
        <taxon>Gammaproteobacteria</taxon>
        <taxon>Enterobacterales</taxon>
        <taxon>Enterobacteriaceae</taxon>
        <taxon>Tenebrionibacter/Tenebrionicola group</taxon>
        <taxon>Tenebrionibacter</taxon>
    </lineage>
</organism>
<dbReference type="InterPro" id="IPR003439">
    <property type="entry name" value="ABC_transporter-like_ATP-bd"/>
</dbReference>
<evidence type="ECO:0000256" key="8">
    <source>
        <dbReference type="ARBA" id="ARBA00023136"/>
    </source>
</evidence>
<comment type="caution">
    <text evidence="13">The sequence shown here is derived from an EMBL/GenBank/DDBJ whole genome shotgun (WGS) entry which is preliminary data.</text>
</comment>
<comment type="subcellular location">
    <subcellularLocation>
        <location evidence="1">Cell membrane</location>
        <topology evidence="1">Multi-pass membrane protein</topology>
    </subcellularLocation>
</comment>
<dbReference type="CDD" id="cd02419">
    <property type="entry name" value="Peptidase_C39C"/>
    <property type="match status" value="1"/>
</dbReference>
<dbReference type="SUPFAM" id="SSF90123">
    <property type="entry name" value="ABC transporter transmembrane region"/>
    <property type="match status" value="1"/>
</dbReference>
<dbReference type="PANTHER" id="PTHR24221:SF606">
    <property type="entry name" value="COLICIN V SECRETION-PROCESSING ATP-BINDING PROTEIN"/>
    <property type="match status" value="1"/>
</dbReference>
<feature type="domain" description="Peptidase C39" evidence="12">
    <location>
        <begin position="20"/>
        <end position="139"/>
    </location>
</feature>
<dbReference type="PANTHER" id="PTHR24221">
    <property type="entry name" value="ATP-BINDING CASSETTE SUB-FAMILY B"/>
    <property type="match status" value="1"/>
</dbReference>
<dbReference type="InterPro" id="IPR033838">
    <property type="entry name" value="CvaB_peptidase"/>
</dbReference>
<dbReference type="PROSITE" id="PS00211">
    <property type="entry name" value="ABC_TRANSPORTER_1"/>
    <property type="match status" value="1"/>
</dbReference>
<feature type="transmembrane region" description="Helical" evidence="9">
    <location>
        <begin position="285"/>
        <end position="303"/>
    </location>
</feature>
<dbReference type="GO" id="GO:0034040">
    <property type="term" value="F:ATPase-coupled lipid transmembrane transporter activity"/>
    <property type="evidence" value="ECO:0007669"/>
    <property type="project" value="TreeGrafter"/>
</dbReference>
<dbReference type="Gene3D" id="3.90.70.10">
    <property type="entry name" value="Cysteine proteinases"/>
    <property type="match status" value="1"/>
</dbReference>
<dbReference type="InterPro" id="IPR036640">
    <property type="entry name" value="ABC1_TM_sf"/>
</dbReference>
<feature type="transmembrane region" description="Helical" evidence="9">
    <location>
        <begin position="169"/>
        <end position="190"/>
    </location>
</feature>
<evidence type="ECO:0000256" key="3">
    <source>
        <dbReference type="ARBA" id="ARBA00022475"/>
    </source>
</evidence>
<evidence type="ECO:0000259" key="12">
    <source>
        <dbReference type="PROSITE" id="PS50990"/>
    </source>
</evidence>
<dbReference type="EMBL" id="JAEPBH010000014">
    <property type="protein sequence ID" value="MBK4715101.1"/>
    <property type="molecule type" value="Genomic_DNA"/>
</dbReference>
<evidence type="ECO:0000256" key="5">
    <source>
        <dbReference type="ARBA" id="ARBA00022741"/>
    </source>
</evidence>
<dbReference type="PROSITE" id="PS50929">
    <property type="entry name" value="ABC_TM1F"/>
    <property type="match status" value="1"/>
</dbReference>
<dbReference type="GO" id="GO:0140359">
    <property type="term" value="F:ABC-type transporter activity"/>
    <property type="evidence" value="ECO:0007669"/>
    <property type="project" value="InterPro"/>
</dbReference>
<evidence type="ECO:0000313" key="14">
    <source>
        <dbReference type="Proteomes" id="UP000659047"/>
    </source>
</evidence>
<dbReference type="FunFam" id="3.40.50.300:FF:000299">
    <property type="entry name" value="ABC transporter ATP-binding protein/permease"/>
    <property type="match status" value="1"/>
</dbReference>
<dbReference type="Gene3D" id="1.20.1560.10">
    <property type="entry name" value="ABC transporter type 1, transmembrane domain"/>
    <property type="match status" value="1"/>
</dbReference>
<dbReference type="Proteomes" id="UP000659047">
    <property type="component" value="Unassembled WGS sequence"/>
</dbReference>
<name>A0A8K0V3S4_9ENTR</name>
<accession>A0A8K0V3S4</accession>
<dbReference type="SUPFAM" id="SSF52540">
    <property type="entry name" value="P-loop containing nucleoside triphosphate hydrolases"/>
    <property type="match status" value="1"/>
</dbReference>
<reference evidence="13" key="1">
    <citation type="submission" date="2021-01" db="EMBL/GenBank/DDBJ databases">
        <title>Intestinitalea alba gen. nov., sp. nov., a novel genus of the family Enterobacteriaceae, isolated from the gut of the plastic-eating mealworm Tenebrio molitor L.</title>
        <authorList>
            <person name="Yang Y."/>
        </authorList>
    </citation>
    <scope>NUCLEOTIDE SEQUENCE</scope>
    <source>
        <strain evidence="13">BIT-L3</strain>
    </source>
</reference>
<evidence type="ECO:0000313" key="13">
    <source>
        <dbReference type="EMBL" id="MBK4715101.1"/>
    </source>
</evidence>
<keyword evidence="14" id="KW-1185">Reference proteome</keyword>
<dbReference type="Pfam" id="PF00664">
    <property type="entry name" value="ABC_membrane"/>
    <property type="match status" value="1"/>
</dbReference>
<dbReference type="InterPro" id="IPR005074">
    <property type="entry name" value="Peptidase_C39"/>
</dbReference>
<dbReference type="InterPro" id="IPR003593">
    <property type="entry name" value="AAA+_ATPase"/>
</dbReference>
<evidence type="ECO:0000259" key="10">
    <source>
        <dbReference type="PROSITE" id="PS50893"/>
    </source>
</evidence>
<evidence type="ECO:0000256" key="6">
    <source>
        <dbReference type="ARBA" id="ARBA00022840"/>
    </source>
</evidence>
<dbReference type="PROSITE" id="PS50893">
    <property type="entry name" value="ABC_TRANSPORTER_2"/>
    <property type="match status" value="1"/>
</dbReference>
<dbReference type="InterPro" id="IPR027417">
    <property type="entry name" value="P-loop_NTPase"/>
</dbReference>
<dbReference type="GO" id="GO:0016887">
    <property type="term" value="F:ATP hydrolysis activity"/>
    <property type="evidence" value="ECO:0007669"/>
    <property type="project" value="InterPro"/>
</dbReference>
<evidence type="ECO:0000256" key="7">
    <source>
        <dbReference type="ARBA" id="ARBA00022989"/>
    </source>
</evidence>
<sequence>MNLLDKLNFSWRKKLPVIQQTQAAECGLTCVGMIANYFGHKIDMITLRRRFSTSLKGATLGDVMLVSQQLGMSTRALRLDIDELHKLRMPCILHWDMNHFVVLKSVSKKKITIHDPARGRREVPLDEVSTSFTGVALELMPAATFEKKEEKESFSMFKLIGNVTGIRSAFAQVMILSVGLELFGLLAPFYTQWVMDQVLPSADNNLLTLLGTAFIVVVLLQNIISAIRSWVTTWFSSMLSVQWSANVCSHLLGLPMSWFEERHVGDIVSRFGSINTIQNTLTSRFISSVLDGVMAIVTLFVLFAYNVKLTFVVIGLLLLYIIIRWVSFRPFRQANEDQLIASARAQSQLLESIRGVQAVKLNNKQEMRVSSYANELVEATNKGVHIQRLSIGFSTLQGTISGIGRIVLIWMAALEVLDGNFTGGMLIAFSSFADQFLSRATGLINAIIEFWMLRLHGERLADIVLMDREGDMDNAVALPTHQGALAVEINNLSFRYAVTEPWVFENCTLSIHAGESVAIIGPSGQGKSTLVKLLLGLLKPEKGTIEVNGHDIRKLGMTWYRDHIGSVMQDDILFAGSIADNISFFDATYDQDKVERAAKLAQIHEDIMLMPMGYNSLVGDMGSSLSGGQMQRVLLARALYRQPDILILDEATSHLDVTRESAINSAIREMAITRIIIAHRPETIRSADRIILLNKHGVQELSHALFEQQTQ</sequence>
<dbReference type="AlphaFoldDB" id="A0A8K0V3S4"/>
<dbReference type="GO" id="GO:0008234">
    <property type="term" value="F:cysteine-type peptidase activity"/>
    <property type="evidence" value="ECO:0007669"/>
    <property type="project" value="InterPro"/>
</dbReference>
<keyword evidence="8 9" id="KW-0472">Membrane</keyword>
<dbReference type="Pfam" id="PF00005">
    <property type="entry name" value="ABC_tran"/>
    <property type="match status" value="1"/>
</dbReference>
<dbReference type="GO" id="GO:0005524">
    <property type="term" value="F:ATP binding"/>
    <property type="evidence" value="ECO:0007669"/>
    <property type="project" value="UniProtKB-KW"/>
</dbReference>
<evidence type="ECO:0000256" key="1">
    <source>
        <dbReference type="ARBA" id="ARBA00004651"/>
    </source>
</evidence>
<dbReference type="InterPro" id="IPR039421">
    <property type="entry name" value="Type_1_exporter"/>
</dbReference>
<feature type="domain" description="ABC transporter" evidence="10">
    <location>
        <begin position="487"/>
        <end position="711"/>
    </location>
</feature>
<evidence type="ECO:0000256" key="4">
    <source>
        <dbReference type="ARBA" id="ARBA00022692"/>
    </source>
</evidence>
<keyword evidence="6" id="KW-0067">ATP-binding</keyword>
<dbReference type="CDD" id="cd18567">
    <property type="entry name" value="ABC_6TM_CvaB_RaxB_like"/>
    <property type="match status" value="1"/>
</dbReference>
<dbReference type="InterPro" id="IPR011527">
    <property type="entry name" value="ABC1_TM_dom"/>
</dbReference>
<dbReference type="RefSeq" id="WP_238713320.1">
    <property type="nucleotide sequence ID" value="NZ_JAEPBH010000014.1"/>
</dbReference>
<proteinExistence type="predicted"/>
<feature type="domain" description="ABC transmembrane type-1" evidence="11">
    <location>
        <begin position="173"/>
        <end position="450"/>
    </location>
</feature>
<feature type="transmembrane region" description="Helical" evidence="9">
    <location>
        <begin position="210"/>
        <end position="231"/>
    </location>
</feature>
<dbReference type="Gene3D" id="3.40.50.300">
    <property type="entry name" value="P-loop containing nucleotide triphosphate hydrolases"/>
    <property type="match status" value="1"/>
</dbReference>
<dbReference type="PROSITE" id="PS50990">
    <property type="entry name" value="PEPTIDASE_C39"/>
    <property type="match status" value="1"/>
</dbReference>
<protein>
    <submittedName>
        <fullName evidence="13">Peptidase domain-containing ABC transporter</fullName>
    </submittedName>
</protein>
<evidence type="ECO:0000256" key="2">
    <source>
        <dbReference type="ARBA" id="ARBA00022448"/>
    </source>
</evidence>
<dbReference type="GO" id="GO:0006508">
    <property type="term" value="P:proteolysis"/>
    <property type="evidence" value="ECO:0007669"/>
    <property type="project" value="InterPro"/>
</dbReference>
<keyword evidence="7 9" id="KW-1133">Transmembrane helix</keyword>
<feature type="transmembrane region" description="Helical" evidence="9">
    <location>
        <begin position="309"/>
        <end position="326"/>
    </location>
</feature>
<dbReference type="InterPro" id="IPR017871">
    <property type="entry name" value="ABC_transporter-like_CS"/>
</dbReference>
<gene>
    <name evidence="13" type="ORF">JJB97_07110</name>
</gene>
<dbReference type="SMART" id="SM00382">
    <property type="entry name" value="AAA"/>
    <property type="match status" value="1"/>
</dbReference>
<keyword evidence="4 9" id="KW-0812">Transmembrane</keyword>
<dbReference type="GO" id="GO:0005886">
    <property type="term" value="C:plasma membrane"/>
    <property type="evidence" value="ECO:0007669"/>
    <property type="project" value="UniProtKB-SubCell"/>
</dbReference>
<keyword evidence="3" id="KW-1003">Cell membrane</keyword>
<keyword evidence="5" id="KW-0547">Nucleotide-binding</keyword>
<keyword evidence="2" id="KW-0813">Transport</keyword>
<evidence type="ECO:0000256" key="9">
    <source>
        <dbReference type="SAM" id="Phobius"/>
    </source>
</evidence>